<gene>
    <name evidence="10" type="ORF">ILEXP_LOCUS49964</name>
</gene>
<comment type="caution">
    <text evidence="10">The sequence shown here is derived from an EMBL/GenBank/DDBJ whole genome shotgun (WGS) entry which is preliminary data.</text>
</comment>
<dbReference type="InterPro" id="IPR013088">
    <property type="entry name" value="Znf_NHR/GATA"/>
</dbReference>
<dbReference type="Proteomes" id="UP001642360">
    <property type="component" value="Unassembled WGS sequence"/>
</dbReference>
<protein>
    <recommendedName>
        <fullName evidence="9">GATA-type domain-containing protein</fullName>
    </recommendedName>
</protein>
<evidence type="ECO:0000256" key="8">
    <source>
        <dbReference type="SAM" id="MobiDB-lite"/>
    </source>
</evidence>
<evidence type="ECO:0000256" key="7">
    <source>
        <dbReference type="PROSITE-ProRule" id="PRU00094"/>
    </source>
</evidence>
<dbReference type="Gene3D" id="3.30.50.10">
    <property type="entry name" value="Erythroid Transcription Factor GATA-1, subunit A"/>
    <property type="match status" value="1"/>
</dbReference>
<organism evidence="10 11">
    <name type="scientific">Ilex paraguariensis</name>
    <name type="common">yerba mate</name>
    <dbReference type="NCBI Taxonomy" id="185542"/>
    <lineage>
        <taxon>Eukaryota</taxon>
        <taxon>Viridiplantae</taxon>
        <taxon>Streptophyta</taxon>
        <taxon>Embryophyta</taxon>
        <taxon>Tracheophyta</taxon>
        <taxon>Spermatophyta</taxon>
        <taxon>Magnoliopsida</taxon>
        <taxon>eudicotyledons</taxon>
        <taxon>Gunneridae</taxon>
        <taxon>Pentapetalae</taxon>
        <taxon>asterids</taxon>
        <taxon>campanulids</taxon>
        <taxon>Aquifoliales</taxon>
        <taxon>Aquifoliaceae</taxon>
        <taxon>Ilex</taxon>
    </lineage>
</organism>
<dbReference type="GO" id="GO:0003677">
    <property type="term" value="F:DNA binding"/>
    <property type="evidence" value="ECO:0007669"/>
    <property type="project" value="UniProtKB-KW"/>
</dbReference>
<feature type="compositionally biased region" description="Basic and acidic residues" evidence="8">
    <location>
        <begin position="49"/>
        <end position="62"/>
    </location>
</feature>
<dbReference type="InterPro" id="IPR000679">
    <property type="entry name" value="Znf_GATA"/>
</dbReference>
<feature type="region of interest" description="Disordered" evidence="8">
    <location>
        <begin position="222"/>
        <end position="254"/>
    </location>
</feature>
<dbReference type="SMART" id="SM00401">
    <property type="entry name" value="ZnF_GATA"/>
    <property type="match status" value="1"/>
</dbReference>
<dbReference type="EMBL" id="CAUOFW020007625">
    <property type="protein sequence ID" value="CAK9180010.1"/>
    <property type="molecule type" value="Genomic_DNA"/>
</dbReference>
<evidence type="ECO:0000259" key="9">
    <source>
        <dbReference type="PROSITE" id="PS50114"/>
    </source>
</evidence>
<evidence type="ECO:0000256" key="3">
    <source>
        <dbReference type="ARBA" id="ARBA00022833"/>
    </source>
</evidence>
<evidence type="ECO:0000256" key="5">
    <source>
        <dbReference type="ARBA" id="ARBA00023125"/>
    </source>
</evidence>
<evidence type="ECO:0000256" key="4">
    <source>
        <dbReference type="ARBA" id="ARBA00023015"/>
    </source>
</evidence>
<evidence type="ECO:0000256" key="2">
    <source>
        <dbReference type="ARBA" id="ARBA00022771"/>
    </source>
</evidence>
<dbReference type="GO" id="GO:0008270">
    <property type="term" value="F:zinc ion binding"/>
    <property type="evidence" value="ECO:0007669"/>
    <property type="project" value="UniProtKB-KW"/>
</dbReference>
<sequence length="291" mass="32413">MTPVYLNPSPSSFPFVELGEDQHLEQLTTPQQASSPLTCPLFFNSQDQRGSHPAESKQKQQKVDRYILHSGSSDQQVISFSSVKLAQEDSNGDHKFSGFKREVGDERKNGEGSMKWMSSKMRLMRKMMNSNYSGTDKPVKVVEKFNQDNSETMYAYNSNKDNVRVCSDCNTTKTPLWRSGPQGPKSLCNACGIRQRKARQAFAAHSSDVANGSSVMSKVNNKEKKTRTSYVKQLKKPSKHLGSPHRGKELSLEDFDSASMGKTSAFGRVLPQEEEEAAILLMALSSDLINS</sequence>
<keyword evidence="1" id="KW-0479">Metal-binding</keyword>
<reference evidence="10 11" key="1">
    <citation type="submission" date="2024-02" db="EMBL/GenBank/DDBJ databases">
        <authorList>
            <person name="Vignale AGUSTIN F."/>
            <person name="Sosa J E."/>
            <person name="Modenutti C."/>
        </authorList>
    </citation>
    <scope>NUCLEOTIDE SEQUENCE [LARGE SCALE GENOMIC DNA]</scope>
</reference>
<dbReference type="CDD" id="cd00202">
    <property type="entry name" value="ZnF_GATA"/>
    <property type="match status" value="1"/>
</dbReference>
<evidence type="ECO:0000256" key="1">
    <source>
        <dbReference type="ARBA" id="ARBA00022723"/>
    </source>
</evidence>
<evidence type="ECO:0000313" key="11">
    <source>
        <dbReference type="Proteomes" id="UP001642360"/>
    </source>
</evidence>
<dbReference type="AlphaFoldDB" id="A0ABC8UG58"/>
<dbReference type="Pfam" id="PF00320">
    <property type="entry name" value="GATA"/>
    <property type="match status" value="1"/>
</dbReference>
<dbReference type="SUPFAM" id="SSF57716">
    <property type="entry name" value="Glucocorticoid receptor-like (DNA-binding domain)"/>
    <property type="match status" value="1"/>
</dbReference>
<keyword evidence="2 7" id="KW-0863">Zinc-finger</keyword>
<keyword evidence="11" id="KW-1185">Reference proteome</keyword>
<dbReference type="PROSITE" id="PS00344">
    <property type="entry name" value="GATA_ZN_FINGER_1"/>
    <property type="match status" value="1"/>
</dbReference>
<keyword evidence="4" id="KW-0805">Transcription regulation</keyword>
<accession>A0ABC8UG58</accession>
<dbReference type="PANTHER" id="PTHR47255">
    <property type="entry name" value="GATA TRANSCRIPTION FACTOR 22-RELATED"/>
    <property type="match status" value="1"/>
</dbReference>
<evidence type="ECO:0000313" key="10">
    <source>
        <dbReference type="EMBL" id="CAK9180010.1"/>
    </source>
</evidence>
<keyword evidence="5" id="KW-0238">DNA-binding</keyword>
<dbReference type="PANTHER" id="PTHR47255:SF4">
    <property type="entry name" value="GATA ZINC FINGER DOMAIN-CONTAINING PROTEIN 12"/>
    <property type="match status" value="1"/>
</dbReference>
<name>A0ABC8UG58_9AQUA</name>
<dbReference type="PROSITE" id="PS50114">
    <property type="entry name" value="GATA_ZN_FINGER_2"/>
    <property type="match status" value="1"/>
</dbReference>
<feature type="domain" description="GATA-type" evidence="9">
    <location>
        <begin position="160"/>
        <end position="196"/>
    </location>
</feature>
<feature type="compositionally biased region" description="Basic residues" evidence="8">
    <location>
        <begin position="233"/>
        <end position="245"/>
    </location>
</feature>
<keyword evidence="6" id="KW-0804">Transcription</keyword>
<feature type="compositionally biased region" description="Polar residues" evidence="8">
    <location>
        <begin position="28"/>
        <end position="48"/>
    </location>
</feature>
<feature type="region of interest" description="Disordered" evidence="8">
    <location>
        <begin position="28"/>
        <end position="62"/>
    </location>
</feature>
<proteinExistence type="predicted"/>
<evidence type="ECO:0000256" key="6">
    <source>
        <dbReference type="ARBA" id="ARBA00023163"/>
    </source>
</evidence>
<keyword evidence="3" id="KW-0862">Zinc</keyword>
<dbReference type="InterPro" id="IPR052138">
    <property type="entry name" value="GATA_ZnFinger_Domain"/>
</dbReference>